<evidence type="ECO:0000313" key="2">
    <source>
        <dbReference type="Proteomes" id="UP001234297"/>
    </source>
</evidence>
<keyword evidence="2" id="KW-1185">Reference proteome</keyword>
<organism evidence="1 2">
    <name type="scientific">Persea americana</name>
    <name type="common">Avocado</name>
    <dbReference type="NCBI Taxonomy" id="3435"/>
    <lineage>
        <taxon>Eukaryota</taxon>
        <taxon>Viridiplantae</taxon>
        <taxon>Streptophyta</taxon>
        <taxon>Embryophyta</taxon>
        <taxon>Tracheophyta</taxon>
        <taxon>Spermatophyta</taxon>
        <taxon>Magnoliopsida</taxon>
        <taxon>Magnoliidae</taxon>
        <taxon>Laurales</taxon>
        <taxon>Lauraceae</taxon>
        <taxon>Persea</taxon>
    </lineage>
</organism>
<comment type="caution">
    <text evidence="1">The sequence shown here is derived from an EMBL/GenBank/DDBJ whole genome shotgun (WGS) entry which is preliminary data.</text>
</comment>
<dbReference type="EMBL" id="CM056815">
    <property type="protein sequence ID" value="KAJ8630708.1"/>
    <property type="molecule type" value="Genomic_DNA"/>
</dbReference>
<proteinExistence type="predicted"/>
<protein>
    <submittedName>
        <fullName evidence="1">Uncharacterized protein</fullName>
    </submittedName>
</protein>
<reference evidence="1 2" key="1">
    <citation type="journal article" date="2022" name="Hortic Res">
        <title>A haplotype resolved chromosomal level avocado genome allows analysis of novel avocado genes.</title>
        <authorList>
            <person name="Nath O."/>
            <person name="Fletcher S.J."/>
            <person name="Hayward A."/>
            <person name="Shaw L.M."/>
            <person name="Masouleh A.K."/>
            <person name="Furtado A."/>
            <person name="Henry R.J."/>
            <person name="Mitter N."/>
        </authorList>
    </citation>
    <scope>NUCLEOTIDE SEQUENCE [LARGE SCALE GENOMIC DNA]</scope>
    <source>
        <strain evidence="2">cv. Hass</strain>
    </source>
</reference>
<dbReference type="Proteomes" id="UP001234297">
    <property type="component" value="Chromosome 7"/>
</dbReference>
<name>A0ACC2LC14_PERAE</name>
<sequence length="169" mass="18977">MGVLHVGSEWSGGRKKRGKAGKAGKERKQRKKDRNREGKEERKNGEKRERWSGLGVHRRWWWPAVMVLVANGDSGAPGRWGQNRTDLFFGGEGLRLPELALLEGEDDEDCDGEEEAVSELDGVAGRFAMADRDRYRARIQKPCNVTSMVSRCMRALVSPALSALRGQRN</sequence>
<gene>
    <name evidence="1" type="ORF">MRB53_024031</name>
</gene>
<accession>A0ACC2LC14</accession>
<evidence type="ECO:0000313" key="1">
    <source>
        <dbReference type="EMBL" id="KAJ8630708.1"/>
    </source>
</evidence>